<organism evidence="13">
    <name type="scientific">Phallusia mammillata</name>
    <dbReference type="NCBI Taxonomy" id="59560"/>
    <lineage>
        <taxon>Eukaryota</taxon>
        <taxon>Metazoa</taxon>
        <taxon>Chordata</taxon>
        <taxon>Tunicata</taxon>
        <taxon>Ascidiacea</taxon>
        <taxon>Phlebobranchia</taxon>
        <taxon>Ascidiidae</taxon>
        <taxon>Phallusia</taxon>
    </lineage>
</organism>
<evidence type="ECO:0000256" key="1">
    <source>
        <dbReference type="ARBA" id="ARBA00004123"/>
    </source>
</evidence>
<keyword evidence="4 9" id="KW-0863">Zinc-finger</keyword>
<dbReference type="Pfam" id="PF00096">
    <property type="entry name" value="zf-C2H2"/>
    <property type="match status" value="2"/>
</dbReference>
<evidence type="ECO:0000259" key="12">
    <source>
        <dbReference type="PROSITE" id="PS50157"/>
    </source>
</evidence>
<evidence type="ECO:0000256" key="6">
    <source>
        <dbReference type="ARBA" id="ARBA00023015"/>
    </source>
</evidence>
<keyword evidence="3" id="KW-0677">Repeat</keyword>
<dbReference type="AlphaFoldDB" id="A0A6F9DTN2"/>
<dbReference type="InterPro" id="IPR011333">
    <property type="entry name" value="SKP1/BTB/POZ_sf"/>
</dbReference>
<dbReference type="Pfam" id="PF00651">
    <property type="entry name" value="BTB"/>
    <property type="match status" value="1"/>
</dbReference>
<dbReference type="GO" id="GO:0003677">
    <property type="term" value="F:DNA binding"/>
    <property type="evidence" value="ECO:0007669"/>
    <property type="project" value="UniProtKB-KW"/>
</dbReference>
<evidence type="ECO:0000256" key="10">
    <source>
        <dbReference type="SAM" id="MobiDB-lite"/>
    </source>
</evidence>
<dbReference type="Pfam" id="PF12874">
    <property type="entry name" value="zf-met"/>
    <property type="match status" value="1"/>
</dbReference>
<dbReference type="PANTHER" id="PTHR24394">
    <property type="entry name" value="ZINC FINGER PROTEIN"/>
    <property type="match status" value="1"/>
</dbReference>
<dbReference type="SUPFAM" id="SSF57667">
    <property type="entry name" value="beta-beta-alpha zinc fingers"/>
    <property type="match status" value="2"/>
</dbReference>
<dbReference type="GO" id="GO:0000981">
    <property type="term" value="F:DNA-binding transcription factor activity, RNA polymerase II-specific"/>
    <property type="evidence" value="ECO:0007669"/>
    <property type="project" value="TreeGrafter"/>
</dbReference>
<gene>
    <name evidence="13" type="primary">Sp7-007</name>
</gene>
<dbReference type="GO" id="GO:0005634">
    <property type="term" value="C:nucleus"/>
    <property type="evidence" value="ECO:0007669"/>
    <property type="project" value="UniProtKB-SubCell"/>
</dbReference>
<comment type="subcellular location">
    <subcellularLocation>
        <location evidence="1">Nucleus</location>
    </subcellularLocation>
</comment>
<evidence type="ECO:0000256" key="3">
    <source>
        <dbReference type="ARBA" id="ARBA00022737"/>
    </source>
</evidence>
<feature type="domain" description="C2H2-type" evidence="12">
    <location>
        <begin position="252"/>
        <end position="279"/>
    </location>
</feature>
<evidence type="ECO:0000256" key="7">
    <source>
        <dbReference type="ARBA" id="ARBA00023163"/>
    </source>
</evidence>
<feature type="domain" description="C2H2-type" evidence="12">
    <location>
        <begin position="226"/>
        <end position="253"/>
    </location>
</feature>
<dbReference type="PROSITE" id="PS00028">
    <property type="entry name" value="ZINC_FINGER_C2H2_1"/>
    <property type="match status" value="3"/>
</dbReference>
<keyword evidence="2" id="KW-0479">Metal-binding</keyword>
<dbReference type="Gene3D" id="3.30.710.10">
    <property type="entry name" value="Potassium Channel Kv1.1, Chain A"/>
    <property type="match status" value="1"/>
</dbReference>
<feature type="domain" description="C2H2-type" evidence="12">
    <location>
        <begin position="280"/>
        <end position="304"/>
    </location>
</feature>
<keyword evidence="6" id="KW-0805">Transcription regulation</keyword>
<feature type="region of interest" description="Disordered" evidence="10">
    <location>
        <begin position="128"/>
        <end position="182"/>
    </location>
</feature>
<dbReference type="SMART" id="SM00225">
    <property type="entry name" value="BTB"/>
    <property type="match status" value="1"/>
</dbReference>
<keyword evidence="7" id="KW-0804">Transcription</keyword>
<protein>
    <submittedName>
        <fullName evidence="13">Zinc finger protein</fullName>
    </submittedName>
</protein>
<feature type="domain" description="BTB" evidence="11">
    <location>
        <begin position="17"/>
        <end position="83"/>
    </location>
</feature>
<name>A0A6F9DTN2_9ASCI</name>
<dbReference type="SUPFAM" id="SSF54695">
    <property type="entry name" value="POZ domain"/>
    <property type="match status" value="1"/>
</dbReference>
<dbReference type="Pfam" id="PF13894">
    <property type="entry name" value="zf-C2H2_4"/>
    <property type="match status" value="1"/>
</dbReference>
<proteinExistence type="evidence at transcript level"/>
<dbReference type="InterPro" id="IPR000210">
    <property type="entry name" value="BTB/POZ_dom"/>
</dbReference>
<dbReference type="PROSITE" id="PS50157">
    <property type="entry name" value="ZINC_FINGER_C2H2_2"/>
    <property type="match status" value="4"/>
</dbReference>
<dbReference type="EMBL" id="LR790637">
    <property type="protein sequence ID" value="CAB3266499.1"/>
    <property type="molecule type" value="mRNA"/>
</dbReference>
<feature type="compositionally biased region" description="Basic residues" evidence="10">
    <location>
        <begin position="144"/>
        <end position="161"/>
    </location>
</feature>
<dbReference type="PROSITE" id="PS50097">
    <property type="entry name" value="BTB"/>
    <property type="match status" value="1"/>
</dbReference>
<reference evidence="13" key="1">
    <citation type="submission" date="2020-04" db="EMBL/GenBank/DDBJ databases">
        <authorList>
            <person name="Neveu A P."/>
        </authorList>
    </citation>
    <scope>NUCLEOTIDE SEQUENCE</scope>
    <source>
        <tissue evidence="13">Whole embryo</tissue>
    </source>
</reference>
<evidence type="ECO:0000256" key="5">
    <source>
        <dbReference type="ARBA" id="ARBA00022833"/>
    </source>
</evidence>
<evidence type="ECO:0000256" key="9">
    <source>
        <dbReference type="PROSITE-ProRule" id="PRU00042"/>
    </source>
</evidence>
<evidence type="ECO:0000256" key="8">
    <source>
        <dbReference type="ARBA" id="ARBA00023242"/>
    </source>
</evidence>
<dbReference type="FunFam" id="3.30.160.60:FF:000100">
    <property type="entry name" value="Zinc finger 45-like"/>
    <property type="match status" value="1"/>
</dbReference>
<evidence type="ECO:0000259" key="11">
    <source>
        <dbReference type="PROSITE" id="PS50097"/>
    </source>
</evidence>
<keyword evidence="5" id="KW-0862">Zinc</keyword>
<dbReference type="InterPro" id="IPR036236">
    <property type="entry name" value="Znf_C2H2_sf"/>
</dbReference>
<dbReference type="InterPro" id="IPR013087">
    <property type="entry name" value="Znf_C2H2_type"/>
</dbReference>
<keyword evidence="8" id="KW-0539">Nucleus</keyword>
<feature type="domain" description="C2H2-type" evidence="12">
    <location>
        <begin position="198"/>
        <end position="226"/>
    </location>
</feature>
<accession>A0A6F9DTN2</accession>
<sequence length="320" mass="36432">MALLNALYKMQQMGQWCDVHLITASGQIIKSHACILSAASSTLEEMINLGSSDPITMIKTVLLPSGVDFKTMEILIQYIYTSNDIVRFRNQSKGKKIPTKDVTDKIINVGSLIGIELFETTSRVATENEKLKHNEENPTAVKEQKKRRSNAGNTRPRRNRRNTSNSEEHTFSSGEVPSPVHHADMDCAKVDEHTSPTFSCDECGKQFKQRKAWQLHMDEIHSPGKNICSFCQKSFATQQKLDRHIQRHRNRTTCTICNKSFTNDYVMQLHLRTHTGQERFSCHICEKKFPYKSSLTTHLLIHSGAILITCFLILCEMSKT</sequence>
<evidence type="ECO:0000256" key="2">
    <source>
        <dbReference type="ARBA" id="ARBA00022723"/>
    </source>
</evidence>
<dbReference type="Gene3D" id="3.30.160.60">
    <property type="entry name" value="Classic Zinc Finger"/>
    <property type="match status" value="3"/>
</dbReference>
<evidence type="ECO:0000313" key="13">
    <source>
        <dbReference type="EMBL" id="CAB3266499.1"/>
    </source>
</evidence>
<dbReference type="PANTHER" id="PTHR24394:SF48">
    <property type="entry name" value="ZINC FINGER PROTEIN 771"/>
    <property type="match status" value="1"/>
</dbReference>
<dbReference type="GO" id="GO:0008270">
    <property type="term" value="F:zinc ion binding"/>
    <property type="evidence" value="ECO:0007669"/>
    <property type="project" value="UniProtKB-KW"/>
</dbReference>
<evidence type="ECO:0000256" key="4">
    <source>
        <dbReference type="ARBA" id="ARBA00022771"/>
    </source>
</evidence>
<dbReference type="SMART" id="SM00355">
    <property type="entry name" value="ZnF_C2H2"/>
    <property type="match status" value="4"/>
</dbReference>